<dbReference type="GO" id="GO:0009236">
    <property type="term" value="P:cobalamin biosynthetic process"/>
    <property type="evidence" value="ECO:0007669"/>
    <property type="project" value="UniProtKB-KW"/>
</dbReference>
<dbReference type="NCBIfam" id="TIGR02469">
    <property type="entry name" value="CbiT"/>
    <property type="match status" value="1"/>
</dbReference>
<evidence type="ECO:0000256" key="2">
    <source>
        <dbReference type="ARBA" id="ARBA00022573"/>
    </source>
</evidence>
<dbReference type="SUPFAM" id="SSF53335">
    <property type="entry name" value="S-adenosyl-L-methionine-dependent methyltransferases"/>
    <property type="match status" value="1"/>
</dbReference>
<dbReference type="GO" id="GO:0008276">
    <property type="term" value="F:protein methyltransferase activity"/>
    <property type="evidence" value="ECO:0007669"/>
    <property type="project" value="InterPro"/>
</dbReference>
<evidence type="ECO:0000313" key="8">
    <source>
        <dbReference type="EMBL" id="WOC32415.1"/>
    </source>
</evidence>
<dbReference type="InterPro" id="IPR014776">
    <property type="entry name" value="4pyrrole_Mease_sub2"/>
</dbReference>
<dbReference type="InterPro" id="IPR014777">
    <property type="entry name" value="4pyrrole_Mease_sub1"/>
</dbReference>
<reference evidence="8 9" key="1">
    <citation type="submission" date="2024-06" db="EMBL/GenBank/DDBJ databases">
        <title>Caproicibacterium argilliputei sp. nov, a novel caproic acid producing anaerobic bacterium isolated from pit mud.</title>
        <authorList>
            <person name="Xia S."/>
        </authorList>
    </citation>
    <scope>NUCLEOTIDE SEQUENCE [LARGE SCALE GENOMIC DNA]</scope>
    <source>
        <strain evidence="8 9">ZCY20-5</strain>
    </source>
</reference>
<dbReference type="Gene3D" id="3.40.50.150">
    <property type="entry name" value="Vaccinia Virus protein VP39"/>
    <property type="match status" value="1"/>
</dbReference>
<dbReference type="InterPro" id="IPR023475">
    <property type="entry name" value="CbiT"/>
</dbReference>
<evidence type="ECO:0000259" key="6">
    <source>
        <dbReference type="Pfam" id="PF00590"/>
    </source>
</evidence>
<name>A0AA97H262_9FIRM</name>
<accession>A0AA97H262</accession>
<dbReference type="PANTHER" id="PTHR43182">
    <property type="entry name" value="COBALT-PRECORRIN-6B C(15)-METHYLTRANSFERASE (DECARBOXYLATING)"/>
    <property type="match status" value="1"/>
</dbReference>
<dbReference type="InterPro" id="IPR014008">
    <property type="entry name" value="Cbl_synth_MTase_CbiT"/>
</dbReference>
<keyword evidence="3" id="KW-0489">Methyltransferase</keyword>
<dbReference type="InterPro" id="IPR025714">
    <property type="entry name" value="Methyltranfer_dom"/>
</dbReference>
<dbReference type="InterPro" id="IPR000878">
    <property type="entry name" value="4pyrrol_Mease"/>
</dbReference>
<dbReference type="HAMAP" id="MF_00786">
    <property type="entry name" value="CbiT"/>
    <property type="match status" value="1"/>
</dbReference>
<evidence type="ECO:0000256" key="3">
    <source>
        <dbReference type="ARBA" id="ARBA00022603"/>
    </source>
</evidence>
<evidence type="ECO:0000313" key="9">
    <source>
        <dbReference type="Proteomes" id="UP001300604"/>
    </source>
</evidence>
<organism evidence="8 9">
    <name type="scientific">Caproicibacterium argilliputei</name>
    <dbReference type="NCBI Taxonomy" id="3030016"/>
    <lineage>
        <taxon>Bacteria</taxon>
        <taxon>Bacillati</taxon>
        <taxon>Bacillota</taxon>
        <taxon>Clostridia</taxon>
        <taxon>Eubacteriales</taxon>
        <taxon>Oscillospiraceae</taxon>
        <taxon>Caproicibacterium</taxon>
    </lineage>
</organism>
<dbReference type="InterPro" id="IPR029063">
    <property type="entry name" value="SAM-dependent_MTases_sf"/>
</dbReference>
<dbReference type="InterPro" id="IPR050714">
    <property type="entry name" value="Cobalamin_biosynth_MTase"/>
</dbReference>
<dbReference type="Gene3D" id="3.40.1010.10">
    <property type="entry name" value="Cobalt-precorrin-4 Transmethylase, Domain 1"/>
    <property type="match status" value="1"/>
</dbReference>
<dbReference type="PANTHER" id="PTHR43182:SF1">
    <property type="entry name" value="COBALT-PRECORRIN-7 C(5)-METHYLTRANSFERASE"/>
    <property type="match status" value="1"/>
</dbReference>
<proteinExistence type="inferred from homology"/>
<evidence type="ECO:0000256" key="4">
    <source>
        <dbReference type="ARBA" id="ARBA00022679"/>
    </source>
</evidence>
<evidence type="ECO:0000256" key="1">
    <source>
        <dbReference type="ARBA" id="ARBA00004953"/>
    </source>
</evidence>
<dbReference type="Pfam" id="PF00590">
    <property type="entry name" value="TP_methylase"/>
    <property type="match status" value="1"/>
</dbReference>
<keyword evidence="2" id="KW-0169">Cobalamin biosynthesis</keyword>
<dbReference type="RefSeq" id="WP_275844878.1">
    <property type="nucleotide sequence ID" value="NZ_CP135996.1"/>
</dbReference>
<dbReference type="Gene3D" id="3.30.950.10">
    <property type="entry name" value="Methyltransferase, Cobalt-precorrin-4 Transmethylase, Domain 2"/>
    <property type="match status" value="1"/>
</dbReference>
<dbReference type="CDD" id="cd11644">
    <property type="entry name" value="Precorrin-6Y-MT"/>
    <property type="match status" value="1"/>
</dbReference>
<dbReference type="SUPFAM" id="SSF53790">
    <property type="entry name" value="Tetrapyrrole methylase"/>
    <property type="match status" value="1"/>
</dbReference>
<feature type="domain" description="Methyltransferase" evidence="7">
    <location>
        <begin position="246"/>
        <end position="307"/>
    </location>
</feature>
<protein>
    <submittedName>
        <fullName evidence="8">Precorrin-6Y C5,15-methyltransferase (Decarboxylating) subunit CbiT</fullName>
    </submittedName>
</protein>
<evidence type="ECO:0000259" key="7">
    <source>
        <dbReference type="Pfam" id="PF13847"/>
    </source>
</evidence>
<keyword evidence="9" id="KW-1185">Reference proteome</keyword>
<sequence length="405" mass="43016">MKRKVYLVGAGVGGRQGLTAEAAEVLARCGCVFGEGQLLETLQTACPKIGQTAPEKIQSYLDAHPQVQEAAVVFYGDPGFYGESERLRDALKDTCTVEGTAGVSCIAYFCARVGCTWGDAKLLSAETSPAQAVGAVRTNQRTLLLASRHCRVQDICALLCSGGLGGLQAVVGELLGTAHERILCGSAEELAIRKFSQMSVLLVENPEPVRQEVRTCIPDEAFFHSGVPMTKCEVRAVSVGKLQMHRDSVVYDIGCGTGSVSVECALQAKAGIVYAIDKNRAALHLTAQNRQKFGVYNVKPVEGEAPEVLRGLPAPDCVFIGGSTGNLPEILEEVLRKNPRVRLVLNAISLETVTQAIACMERFALADVDIAQISVAKSRPAGGHKLMQAQNPVYVISGQGNGSAC</sequence>
<dbReference type="InterPro" id="IPR012818">
    <property type="entry name" value="CbiE"/>
</dbReference>
<dbReference type="AlphaFoldDB" id="A0AA97H262"/>
<dbReference type="InterPro" id="IPR035996">
    <property type="entry name" value="4pyrrol_Methylase_sf"/>
</dbReference>
<dbReference type="Proteomes" id="UP001300604">
    <property type="component" value="Chromosome"/>
</dbReference>
<feature type="domain" description="Tetrapyrrole methylase" evidence="6">
    <location>
        <begin position="4"/>
        <end position="191"/>
    </location>
</feature>
<dbReference type="EMBL" id="CP135996">
    <property type="protein sequence ID" value="WOC32415.1"/>
    <property type="molecule type" value="Genomic_DNA"/>
</dbReference>
<evidence type="ECO:0000256" key="5">
    <source>
        <dbReference type="ARBA" id="ARBA00022691"/>
    </source>
</evidence>
<comment type="pathway">
    <text evidence="1">Cofactor biosynthesis; adenosylcobalamin biosynthesis.</text>
</comment>
<dbReference type="KEGG" id="carl:PXC00_00680"/>
<dbReference type="CDD" id="cd02440">
    <property type="entry name" value="AdoMet_MTases"/>
    <property type="match status" value="1"/>
</dbReference>
<keyword evidence="5" id="KW-0949">S-adenosyl-L-methionine</keyword>
<reference evidence="9" key="2">
    <citation type="submission" date="2024-06" db="EMBL/GenBank/DDBJ databases">
        <title>Caproicibacterium argilliputei sp. nov, a novel caproic acid producing anaerobic bacterium isolated from pit mud.</title>
        <authorList>
            <person name="Zeng C."/>
        </authorList>
    </citation>
    <scope>NUCLEOTIDE SEQUENCE [LARGE SCALE GENOMIC DNA]</scope>
    <source>
        <strain evidence="9">ZCY20-5</strain>
    </source>
</reference>
<dbReference type="Pfam" id="PF13847">
    <property type="entry name" value="Methyltransf_31"/>
    <property type="match status" value="1"/>
</dbReference>
<dbReference type="GO" id="GO:0032259">
    <property type="term" value="P:methylation"/>
    <property type="evidence" value="ECO:0007669"/>
    <property type="project" value="UniProtKB-KW"/>
</dbReference>
<gene>
    <name evidence="8" type="primary">cbiT</name>
    <name evidence="8" type="ORF">PXC00_00680</name>
</gene>
<keyword evidence="4" id="KW-0808">Transferase</keyword>
<reference evidence="9" key="3">
    <citation type="submission" date="2024-06" db="EMBL/GenBank/DDBJ databases">
        <authorList>
            <person name="Zeng C."/>
        </authorList>
    </citation>
    <scope>NUCLEOTIDE SEQUENCE [LARGE SCALE GENOMIC DNA]</scope>
    <source>
        <strain evidence="9">ZCY20-5</strain>
    </source>
</reference>